<dbReference type="VEuPathDB" id="FungiDB:SCHCODRAFT_02636859"/>
<organism evidence="3">
    <name type="scientific">Schizophyllum commune (strain H4-8 / FGSC 9210)</name>
    <name type="common">Split gill fungus</name>
    <dbReference type="NCBI Taxonomy" id="578458"/>
    <lineage>
        <taxon>Eukaryota</taxon>
        <taxon>Fungi</taxon>
        <taxon>Dikarya</taxon>
        <taxon>Basidiomycota</taxon>
        <taxon>Agaricomycotina</taxon>
        <taxon>Agaricomycetes</taxon>
        <taxon>Agaricomycetidae</taxon>
        <taxon>Agaricales</taxon>
        <taxon>Schizophyllaceae</taxon>
        <taxon>Schizophyllum</taxon>
    </lineage>
</organism>
<accession>D8QE10</accession>
<dbReference type="eggNOG" id="ENOG502STFA">
    <property type="taxonomic scope" value="Eukaryota"/>
</dbReference>
<feature type="region of interest" description="Disordered" evidence="1">
    <location>
        <begin position="1"/>
        <end position="24"/>
    </location>
</feature>
<dbReference type="Proteomes" id="UP000007431">
    <property type="component" value="Unassembled WGS sequence"/>
</dbReference>
<name>D8QE10_SCHCM</name>
<gene>
    <name evidence="2" type="ORF">SCHCODRAFT_59769</name>
</gene>
<dbReference type="InParanoid" id="D8QE10"/>
<keyword evidence="3" id="KW-1185">Reference proteome</keyword>
<reference evidence="2 3" key="1">
    <citation type="journal article" date="2010" name="Nat. Biotechnol.">
        <title>Genome sequence of the model mushroom Schizophyllum commune.</title>
        <authorList>
            <person name="Ohm R.A."/>
            <person name="de Jong J.F."/>
            <person name="Lugones L.G."/>
            <person name="Aerts A."/>
            <person name="Kothe E."/>
            <person name="Stajich J.E."/>
            <person name="de Vries R.P."/>
            <person name="Record E."/>
            <person name="Levasseur A."/>
            <person name="Baker S.E."/>
            <person name="Bartholomew K.A."/>
            <person name="Coutinho P.M."/>
            <person name="Erdmann S."/>
            <person name="Fowler T.J."/>
            <person name="Gathman A.C."/>
            <person name="Lombard V."/>
            <person name="Henrissat B."/>
            <person name="Knabe N."/>
            <person name="Kuees U."/>
            <person name="Lilly W.W."/>
            <person name="Lindquist E."/>
            <person name="Lucas S."/>
            <person name="Magnuson J.K."/>
            <person name="Piumi F."/>
            <person name="Raudaskoski M."/>
            <person name="Salamov A."/>
            <person name="Schmutz J."/>
            <person name="Schwarze F.W.M.R."/>
            <person name="vanKuyk P.A."/>
            <person name="Horton J.S."/>
            <person name="Grigoriev I.V."/>
            <person name="Woesten H.A.B."/>
        </authorList>
    </citation>
    <scope>NUCLEOTIDE SEQUENCE [LARGE SCALE GENOMIC DNA]</scope>
    <source>
        <strain evidence="3">H4-8 / FGSC 9210</strain>
    </source>
</reference>
<evidence type="ECO:0000256" key="1">
    <source>
        <dbReference type="SAM" id="MobiDB-lite"/>
    </source>
</evidence>
<dbReference type="AlphaFoldDB" id="D8QE10"/>
<feature type="compositionally biased region" description="Low complexity" evidence="1">
    <location>
        <begin position="213"/>
        <end position="232"/>
    </location>
</feature>
<sequence>MAYRLPTPLPSVARPTSGKPRQSTPWRGVLCVTGMRASDKDSSQDLHVSAVETDGDRYACICDDCFLMDLWPSELFVRVLHGHRLLRDVQAYVRRYTPPQVTFMADRLGDPNAQVVNQTTFRSLSRILYENEMIAIAPWGVDSRLHGAGIIIFPAENSSSLLVAGLFPYNPFPDFITMAMLPMQSQQYYPSMSSVPLPMQQSSMAAAYPGYSGAVASSSSSQYADPSASSSQWQGQGNPMYYPDYRGSYSRYPDQS</sequence>
<dbReference type="HOGENOM" id="CLU_083669_0_0_1"/>
<feature type="region of interest" description="Disordered" evidence="1">
    <location>
        <begin position="213"/>
        <end position="256"/>
    </location>
</feature>
<evidence type="ECO:0000313" key="2">
    <source>
        <dbReference type="EMBL" id="EFI94079.1"/>
    </source>
</evidence>
<evidence type="ECO:0000313" key="3">
    <source>
        <dbReference type="Proteomes" id="UP000007431"/>
    </source>
</evidence>
<proteinExistence type="predicted"/>
<protein>
    <submittedName>
        <fullName evidence="2">Uncharacterized protein</fullName>
    </submittedName>
</protein>
<dbReference type="EMBL" id="GL377310">
    <property type="protein sequence ID" value="EFI94079.1"/>
    <property type="molecule type" value="Genomic_DNA"/>
</dbReference>
<dbReference type="OMA" id="YALPIMS"/>